<feature type="transmembrane region" description="Helical" evidence="8">
    <location>
        <begin position="334"/>
        <end position="353"/>
    </location>
</feature>
<keyword evidence="3" id="KW-1003">Cell membrane</keyword>
<feature type="transmembrane region" description="Helical" evidence="8">
    <location>
        <begin position="950"/>
        <end position="971"/>
    </location>
</feature>
<gene>
    <name evidence="9" type="ORF">FHP25_15025</name>
</gene>
<dbReference type="Gene3D" id="3.30.70.1320">
    <property type="entry name" value="Multidrug efflux transporter AcrB pore domain like"/>
    <property type="match status" value="1"/>
</dbReference>
<keyword evidence="6 8" id="KW-1133">Transmembrane helix</keyword>
<feature type="transmembrane region" description="Helical" evidence="8">
    <location>
        <begin position="904"/>
        <end position="930"/>
    </location>
</feature>
<evidence type="ECO:0000256" key="7">
    <source>
        <dbReference type="ARBA" id="ARBA00023136"/>
    </source>
</evidence>
<feature type="transmembrane region" description="Helical" evidence="8">
    <location>
        <begin position="855"/>
        <end position="872"/>
    </location>
</feature>
<dbReference type="OrthoDB" id="9806532at2"/>
<sequence>MSVSAPFIRRPIATTLLGIAIMLGGMLGYWWLPVSALPQVDFPTIQVTTQLPGANPDTMAALVTSPLERQFGQISSLTTMTSSSSYGVSQITLQFDLGRDIDAAAQDVQAAINAAGSTLPRNLPYPPVYLKVNPADTPIVTLALTSATLPLRQLSDIADTMMAQRLSEVTGVGNVAVQGGVRPAVRIQADLARLAGYGLDMEDLRTAIAGANVAGPKGLLDGPQQAYTIAANDQIVAAQAYRSVVVAYRNDAPVMLSDVADIIDGLENDKVAGWYQGTPAVVLAIQRQPGANVIATIKGIHEELPRLQRAMPAGVNLAIVYDRTNTIRASVHDVQFTLALSTALVVLVVFIFLRTVRATIIAGVTLPLSLVATFGVMWFCGFSLDNLSLMALTIGTGFVVDDAIVMIENIVRHMEKGESPFNAALRGAREIGFTVISLTVSLVAVFIPLLFMTGLVGRMFREFALTLTIAVVVSAIVSLTLTPMMCSRLLSAGRTGHRSEGEAASGRTLAFYRVTLEWVLRHRTLTLLVTAVTLVATVWLYVVTPKGFLPQQDTGLITAITEGNPQASFAEMQRLQGQIEAAIRKDPDVTGVVSVVGVSPVNPAPNTGTLSIALRPRDERRAVASEIVERLQHVAAEIPGLTVYFQPVQDIQISTRSARAQFQYTLVSTDRSEVTAWAHKLADALRGAPVLRDVALEAQEDGLRVFVQVDREMAGRLGVSMQMIGDTLYDAFGQRQVSTIYGQANQYRVVLEAMPRYQQDPAAFASLYVQSTAGPQVPLGAFSQVRRITAPLVIAHQEQFPSVTLSFNPAPGASLGDAVKAIADAERAIGMPESVIGSFSGDAAEFAKSLAGEPWLILAAVITIYIVLGFLYESFIHPLTILSTLPSAGVGALLALIVCRQDLSVIALIGIVLLMGIVKKNAIMMIDFALEAERKERLSPHDAIMQACLLRFRPIMMTTLAALFGALPMVFENGTGSELRFPLGITIVGGLLLSQLLTLYTTPVVYLAMEGLRVRLGGRPPLVAPRPQAQGAE</sequence>
<feature type="transmembrane region" description="Helical" evidence="8">
    <location>
        <begin position="431"/>
        <end position="451"/>
    </location>
</feature>
<feature type="transmembrane region" description="Helical" evidence="8">
    <location>
        <begin position="390"/>
        <end position="411"/>
    </location>
</feature>
<keyword evidence="2" id="KW-0813">Transport</keyword>
<evidence type="ECO:0000256" key="8">
    <source>
        <dbReference type="SAM" id="Phobius"/>
    </source>
</evidence>
<evidence type="ECO:0000313" key="9">
    <source>
        <dbReference type="EMBL" id="TXL75189.1"/>
    </source>
</evidence>
<feature type="transmembrane region" description="Helical" evidence="8">
    <location>
        <begin position="983"/>
        <end position="1009"/>
    </location>
</feature>
<dbReference type="PANTHER" id="PTHR32063:SF78">
    <property type="entry name" value="ACRB_ACRD_ACRF FAMILY PROTEIN"/>
    <property type="match status" value="1"/>
</dbReference>
<dbReference type="SUPFAM" id="SSF82714">
    <property type="entry name" value="Multidrug efflux transporter AcrB TolC docking domain, DN and DC subdomains"/>
    <property type="match status" value="2"/>
</dbReference>
<keyword evidence="5 8" id="KW-0812">Transmembrane</keyword>
<evidence type="ECO:0000256" key="3">
    <source>
        <dbReference type="ARBA" id="ARBA00022475"/>
    </source>
</evidence>
<dbReference type="Gene3D" id="3.30.70.1430">
    <property type="entry name" value="Multidrug efflux transporter AcrB pore domain"/>
    <property type="match status" value="2"/>
</dbReference>
<dbReference type="Pfam" id="PF00873">
    <property type="entry name" value="ACR_tran"/>
    <property type="match status" value="1"/>
</dbReference>
<dbReference type="EMBL" id="VDUZ01000015">
    <property type="protein sequence ID" value="TXL75189.1"/>
    <property type="molecule type" value="Genomic_DNA"/>
</dbReference>
<dbReference type="AlphaFoldDB" id="A0A5C8PLV7"/>
<dbReference type="Proteomes" id="UP000321638">
    <property type="component" value="Unassembled WGS sequence"/>
</dbReference>
<dbReference type="GO" id="GO:0005886">
    <property type="term" value="C:plasma membrane"/>
    <property type="evidence" value="ECO:0007669"/>
    <property type="project" value="UniProtKB-SubCell"/>
</dbReference>
<keyword evidence="10" id="KW-1185">Reference proteome</keyword>
<proteinExistence type="predicted"/>
<keyword evidence="4" id="KW-0997">Cell inner membrane</keyword>
<dbReference type="InterPro" id="IPR001036">
    <property type="entry name" value="Acrflvin-R"/>
</dbReference>
<feature type="transmembrane region" description="Helical" evidence="8">
    <location>
        <begin position="463"/>
        <end position="481"/>
    </location>
</feature>
<reference evidence="9 10" key="1">
    <citation type="submission" date="2019-06" db="EMBL/GenBank/DDBJ databases">
        <title>New taxonomy in bacterial strain CC-CFT640, isolated from vineyard.</title>
        <authorList>
            <person name="Lin S.-Y."/>
            <person name="Tsai C.-F."/>
            <person name="Young C.-C."/>
        </authorList>
    </citation>
    <scope>NUCLEOTIDE SEQUENCE [LARGE SCALE GENOMIC DNA]</scope>
    <source>
        <strain evidence="9 10">CC-CFT640</strain>
    </source>
</reference>
<dbReference type="FunFam" id="1.20.1640.10:FF:000001">
    <property type="entry name" value="Efflux pump membrane transporter"/>
    <property type="match status" value="1"/>
</dbReference>
<dbReference type="Gene3D" id="3.30.70.1440">
    <property type="entry name" value="Multidrug efflux transporter AcrB pore domain"/>
    <property type="match status" value="1"/>
</dbReference>
<dbReference type="Gene3D" id="3.30.2090.10">
    <property type="entry name" value="Multidrug efflux transporter AcrB TolC docking domain, DN and DC subdomains"/>
    <property type="match status" value="2"/>
</dbReference>
<evidence type="ECO:0000256" key="4">
    <source>
        <dbReference type="ARBA" id="ARBA00022519"/>
    </source>
</evidence>
<evidence type="ECO:0000256" key="1">
    <source>
        <dbReference type="ARBA" id="ARBA00004429"/>
    </source>
</evidence>
<organism evidence="9 10">
    <name type="scientific">Vineibacter terrae</name>
    <dbReference type="NCBI Taxonomy" id="2586908"/>
    <lineage>
        <taxon>Bacteria</taxon>
        <taxon>Pseudomonadati</taxon>
        <taxon>Pseudomonadota</taxon>
        <taxon>Alphaproteobacteria</taxon>
        <taxon>Hyphomicrobiales</taxon>
        <taxon>Vineibacter</taxon>
    </lineage>
</organism>
<comment type="subcellular location">
    <subcellularLocation>
        <location evidence="1">Cell inner membrane</location>
        <topology evidence="1">Multi-pass membrane protein</topology>
    </subcellularLocation>
</comment>
<dbReference type="SUPFAM" id="SSF82866">
    <property type="entry name" value="Multidrug efflux transporter AcrB transmembrane domain"/>
    <property type="match status" value="2"/>
</dbReference>
<comment type="caution">
    <text evidence="9">The sequence shown here is derived from an EMBL/GenBank/DDBJ whole genome shotgun (WGS) entry which is preliminary data.</text>
</comment>
<evidence type="ECO:0000313" key="10">
    <source>
        <dbReference type="Proteomes" id="UP000321638"/>
    </source>
</evidence>
<protein>
    <submittedName>
        <fullName evidence="9">Multidrug efflux RND transporter permease subunit</fullName>
    </submittedName>
</protein>
<keyword evidence="7 8" id="KW-0472">Membrane</keyword>
<evidence type="ECO:0000256" key="5">
    <source>
        <dbReference type="ARBA" id="ARBA00022692"/>
    </source>
</evidence>
<accession>A0A5C8PLV7</accession>
<dbReference type="PANTHER" id="PTHR32063">
    <property type="match status" value="1"/>
</dbReference>
<feature type="transmembrane region" description="Helical" evidence="8">
    <location>
        <begin position="879"/>
        <end position="898"/>
    </location>
</feature>
<dbReference type="SUPFAM" id="SSF82693">
    <property type="entry name" value="Multidrug efflux transporter AcrB pore domain, PN1, PN2, PC1 and PC2 subdomains"/>
    <property type="match status" value="3"/>
</dbReference>
<feature type="transmembrane region" description="Helical" evidence="8">
    <location>
        <begin position="525"/>
        <end position="542"/>
    </location>
</feature>
<dbReference type="GO" id="GO:0042910">
    <property type="term" value="F:xenobiotic transmembrane transporter activity"/>
    <property type="evidence" value="ECO:0007669"/>
    <property type="project" value="TreeGrafter"/>
</dbReference>
<dbReference type="FunFam" id="3.30.70.1430:FF:000001">
    <property type="entry name" value="Efflux pump membrane transporter"/>
    <property type="match status" value="1"/>
</dbReference>
<dbReference type="Gene3D" id="1.20.1640.10">
    <property type="entry name" value="Multidrug efflux transporter AcrB transmembrane domain"/>
    <property type="match status" value="2"/>
</dbReference>
<name>A0A5C8PLV7_9HYPH</name>
<feature type="transmembrane region" description="Helical" evidence="8">
    <location>
        <begin position="360"/>
        <end position="384"/>
    </location>
</feature>
<dbReference type="PRINTS" id="PR00702">
    <property type="entry name" value="ACRIFLAVINRP"/>
</dbReference>
<feature type="transmembrane region" description="Helical" evidence="8">
    <location>
        <begin position="12"/>
        <end position="32"/>
    </location>
</feature>
<dbReference type="RefSeq" id="WP_147847760.1">
    <property type="nucleotide sequence ID" value="NZ_VDUZ01000015.1"/>
</dbReference>
<evidence type="ECO:0000256" key="2">
    <source>
        <dbReference type="ARBA" id="ARBA00022448"/>
    </source>
</evidence>
<dbReference type="InterPro" id="IPR027463">
    <property type="entry name" value="AcrB_DN_DC_subdom"/>
</dbReference>
<dbReference type="NCBIfam" id="NF033617">
    <property type="entry name" value="RND_permease_2"/>
    <property type="match status" value="1"/>
</dbReference>
<evidence type="ECO:0000256" key="6">
    <source>
        <dbReference type="ARBA" id="ARBA00022989"/>
    </source>
</evidence>